<dbReference type="CDD" id="cd05706">
    <property type="entry name" value="S1_Rrp5_repeat_sc10"/>
    <property type="match status" value="1"/>
</dbReference>
<feature type="domain" description="S1 motif" evidence="11">
    <location>
        <begin position="825"/>
        <end position="894"/>
    </location>
</feature>
<feature type="domain" description="S1 motif" evidence="11">
    <location>
        <begin position="1312"/>
        <end position="1384"/>
    </location>
</feature>
<dbReference type="InterPro" id="IPR048058">
    <property type="entry name" value="Rrp5_S1_rpt_hs11_sc8"/>
</dbReference>
<dbReference type="GO" id="GO:0032040">
    <property type="term" value="C:small-subunit processome"/>
    <property type="evidence" value="ECO:0007669"/>
    <property type="project" value="TreeGrafter"/>
</dbReference>
<feature type="region of interest" description="Disordered" evidence="10">
    <location>
        <begin position="894"/>
        <end position="920"/>
    </location>
</feature>
<name>A0A9P4QAK4_9PEZI</name>
<feature type="domain" description="S1 motif" evidence="11">
    <location>
        <begin position="642"/>
        <end position="711"/>
    </location>
</feature>
<evidence type="ECO:0000313" key="13">
    <source>
        <dbReference type="Proteomes" id="UP000799441"/>
    </source>
</evidence>
<feature type="domain" description="S1 motif" evidence="11">
    <location>
        <begin position="1129"/>
        <end position="1198"/>
    </location>
</feature>
<feature type="compositionally biased region" description="Basic and acidic residues" evidence="10">
    <location>
        <begin position="22"/>
        <end position="33"/>
    </location>
</feature>
<dbReference type="InterPro" id="IPR045209">
    <property type="entry name" value="Rrp5"/>
</dbReference>
<dbReference type="CDD" id="cd05693">
    <property type="entry name" value="S1_Rrp5_repeat_hs1_sc1"/>
    <property type="match status" value="1"/>
</dbReference>
<feature type="region of interest" description="Disordered" evidence="10">
    <location>
        <begin position="1389"/>
        <end position="1415"/>
    </location>
</feature>
<evidence type="ECO:0000256" key="6">
    <source>
        <dbReference type="ARBA" id="ARBA00023242"/>
    </source>
</evidence>
<feature type="region of interest" description="Disordered" evidence="10">
    <location>
        <begin position="1769"/>
        <end position="1797"/>
    </location>
</feature>
<dbReference type="CDD" id="cd05697">
    <property type="entry name" value="S1_Rrp5_repeat_hs5"/>
    <property type="match status" value="1"/>
</dbReference>
<dbReference type="SMART" id="SM00316">
    <property type="entry name" value="S1"/>
    <property type="match status" value="12"/>
</dbReference>
<evidence type="ECO:0000256" key="1">
    <source>
        <dbReference type="ARBA" id="ARBA00004604"/>
    </source>
</evidence>
<feature type="domain" description="S1 motif" evidence="11">
    <location>
        <begin position="1042"/>
        <end position="1113"/>
    </location>
</feature>
<evidence type="ECO:0000256" key="5">
    <source>
        <dbReference type="ARBA" id="ARBA00022737"/>
    </source>
</evidence>
<dbReference type="GO" id="GO:0003723">
    <property type="term" value="F:RNA binding"/>
    <property type="evidence" value="ECO:0007669"/>
    <property type="project" value="TreeGrafter"/>
</dbReference>
<dbReference type="Proteomes" id="UP000799441">
    <property type="component" value="Unassembled WGS sequence"/>
</dbReference>
<feature type="region of interest" description="Disordered" evidence="10">
    <location>
        <begin position="1430"/>
        <end position="1518"/>
    </location>
</feature>
<dbReference type="FunFam" id="2.40.50.140:FF:000196">
    <property type="entry name" value="rRNA biogenesis protein RRP5"/>
    <property type="match status" value="1"/>
</dbReference>
<keyword evidence="6" id="KW-0539">Nucleus</keyword>
<feature type="domain" description="S1 motif" evidence="11">
    <location>
        <begin position="139"/>
        <end position="230"/>
    </location>
</feature>
<dbReference type="FunFam" id="2.40.50.140:FF:000278">
    <property type="entry name" value="rRNA biogenesis protein rrp5"/>
    <property type="match status" value="1"/>
</dbReference>
<dbReference type="EMBL" id="MU003775">
    <property type="protein sequence ID" value="KAF2723663.1"/>
    <property type="molecule type" value="Genomic_DNA"/>
</dbReference>
<dbReference type="InterPro" id="IPR057301">
    <property type="entry name" value="Rrp5_OB_4th"/>
</dbReference>
<keyword evidence="4" id="KW-0597">Phosphoprotein</keyword>
<dbReference type="SUPFAM" id="SSF48452">
    <property type="entry name" value="TPR-like"/>
    <property type="match status" value="2"/>
</dbReference>
<dbReference type="Pfam" id="PF24685">
    <property type="entry name" value="OB_RRP5_4th"/>
    <property type="match status" value="1"/>
</dbReference>
<feature type="compositionally biased region" description="Basic and acidic residues" evidence="10">
    <location>
        <begin position="68"/>
        <end position="79"/>
    </location>
</feature>
<feature type="compositionally biased region" description="Basic and acidic residues" evidence="10">
    <location>
        <begin position="1499"/>
        <end position="1509"/>
    </location>
</feature>
<feature type="domain" description="S1 motif" evidence="11">
    <location>
        <begin position="1223"/>
        <end position="1292"/>
    </location>
</feature>
<dbReference type="FunFam" id="2.40.50.140:FF:000155">
    <property type="entry name" value="rRNA biogenesis protein RRP5"/>
    <property type="match status" value="1"/>
</dbReference>
<dbReference type="CDD" id="cd05703">
    <property type="entry name" value="S1_Rrp5_repeat_hs12_sc9"/>
    <property type="match status" value="1"/>
</dbReference>
<dbReference type="InterPro" id="IPR003029">
    <property type="entry name" value="S1_domain"/>
</dbReference>
<dbReference type="InterPro" id="IPR003107">
    <property type="entry name" value="HAT"/>
</dbReference>
<dbReference type="PROSITE" id="PS50126">
    <property type="entry name" value="S1"/>
    <property type="match status" value="12"/>
</dbReference>
<evidence type="ECO:0000313" key="12">
    <source>
        <dbReference type="EMBL" id="KAF2723663.1"/>
    </source>
</evidence>
<dbReference type="SMART" id="SM00386">
    <property type="entry name" value="HAT"/>
    <property type="match status" value="5"/>
</dbReference>
<dbReference type="OrthoDB" id="412781at2759"/>
<feature type="compositionally biased region" description="Basic and acidic residues" evidence="10">
    <location>
        <begin position="113"/>
        <end position="122"/>
    </location>
</feature>
<feature type="domain" description="S1 motif" evidence="11">
    <location>
        <begin position="730"/>
        <end position="803"/>
    </location>
</feature>
<keyword evidence="13" id="KW-1185">Reference proteome</keyword>
<keyword evidence="2" id="KW-0690">Ribosome biogenesis</keyword>
<dbReference type="CDD" id="cd05702">
    <property type="entry name" value="S1_Rrp5_repeat_hs11_sc8"/>
    <property type="match status" value="1"/>
</dbReference>
<feature type="compositionally biased region" description="Acidic residues" evidence="10">
    <location>
        <begin position="1430"/>
        <end position="1442"/>
    </location>
</feature>
<gene>
    <name evidence="12" type="ORF">K431DRAFT_282759</name>
</gene>
<protein>
    <recommendedName>
        <fullName evidence="8">rRNA biogenesis protein RRP5</fullName>
    </recommendedName>
    <alternativeName>
        <fullName evidence="9">Ribosomal RNA-processing protein 5</fullName>
    </alternativeName>
</protein>
<dbReference type="Pfam" id="PF00575">
    <property type="entry name" value="S1"/>
    <property type="match status" value="4"/>
</dbReference>
<comment type="subcellular location">
    <subcellularLocation>
        <location evidence="1">Nucleus</location>
        <location evidence="1">Nucleolus</location>
    </subcellularLocation>
</comment>
<evidence type="ECO:0000256" key="2">
    <source>
        <dbReference type="ARBA" id="ARBA00022517"/>
    </source>
</evidence>
<dbReference type="FunFam" id="2.40.50.140:FF:000103">
    <property type="entry name" value="protein RRP5 homolog"/>
    <property type="match status" value="2"/>
</dbReference>
<comment type="caution">
    <text evidence="12">The sequence shown here is derived from an EMBL/GenBank/DDBJ whole genome shotgun (WGS) entry which is preliminary data.</text>
</comment>
<sequence length="1797" mass="197822">MSSIKRKAVTDDRPAKKAKGFNKSDRDTSKDSKSQSGQRNPVANSILQQQDRAFPRGGAGVLTPLEQKQIKAEAERDALFESQNGQTDRDGQEDDELFDESASARKQKKARKGGKETSDKQHRSGIKIQGLSYKTLVVGSTVLGQVTSITSKDIALALPNNLTGFIPIESISERLNARVLASSEGDEDDEIDFSKLFYLGQWLRAVVTATDSDTAEDVSKNKRHINLSVDPAAVNNNLAADSITTNTIIQAAVRSVEDHGLIMDLGLSSPDAKGFISKKELGTAFNIEAVEEGQVLMCFVTGKGSDGQVIKLSPDPARFSVASGRMDGKAAPLVTDISTIEALLPGVAVDFLVTESGPGGVVGKALGLLDVVADAVHSSAFAHKDMEKKYKVGSKIRGRLIWATPTDDGSHRVGVSLLEHLLTLPPPIERLPEAASSKLRLQAKGLEPVFAPSSVVQDAEVSAILPSRGVFLVLKSVEGKTEQPCFVHISQLSDSRVESIASTSGAYQVGSLHAARILSFNPMDGLYYASLKKSVLDQRYLRIEDLSVGEVAKGVVERLILSPVMGVIVKLSDNVTALVPEMHFADAPLQHPERKFREGFPVKGRVLSIDTEKRQVRLTLKKTLVNTNDQASWTSYESIEPGQESYGTIINTAKAGAVLQFFGSVRGWLPVAEMSETFVESGETFFKRGQTVKVRALEVDSAIRELKVTCKTEEPFEGEKQKAWEDVHGGDLIAGSITLKTSDSITIETDNGLNGIVRAAHLVDGSSSKSENALKRFRVGQKLSDLLVLRKLERSKHLQLTYKPTMVDDAKKGSLIKTFEDAKEGHRVHGFVRNVTPEGIYVEFASGFVALVPKSQTTSEMASLSAFGLRKDQSISAWILKTDDTQQRVTLSMREQKETNELTNPSSARKHPSTEALENPVDQSLTTVSDLSIGKVMKVKIATVRGTQLNVRLAENVQGRIDASETFSTWEDIKSKKAPLQQFKQHQSLECVILGIHDAKSHRFLPISHRQNRVPVFELSAKASRVKGGSRQLLAMDSVQKDETYTAFVNNHSNDCLWVNLSPNVRGRIALMDLSADVGQLQDLEKYFPIGCALRVKVKHVDALANRLDLTARLDWLETSLSFESISSGMVLPARVTKIGERSITVQLSDTLAAPVPLIELSDDLEQASTASYEKNDIVRVCVLDIDIPNKRLNVTLRPSKVLSSSMHVIDPHVTAFEQLRVGDIRRGFVKHVGDKGAIVSLGAKVDALVRISDLSDSYVKEWKKIVTIDQLVKGRIVSVDANNKHALMSLKASQVDAEYVPPVKIEDLEAGSIVTGKVRKVEDFGAFVDIDNTQPRLSGLCHRSEVAARRVEDVRKLYSVGDVVKAKILNVDIDKRKISLGLKASYFDNRDDDSESESTDDSDGGVQIDGVDSDMEFEDEDIEDLRELQDAEGSESSDDANEGGMDLDVATGPTPTSGLKTNGFDWSGTTLDSAMNGAASDSEVDAPSRKRKRAKAAIQEDKTGDLDKYGPQSTSDFERQLLGEPNNSTLWIQYMAFQLQLGEVQKAREIAERALQSIHIREQEEKGRIWVAWLNLEVEYGDHDRVEGVFKEACMSQDSLEMHERLASIYITGGKNTAAEEIFERIVGNKAFRASPEVWINFATFLMTQLDQAQRARALLPRALQSIPTGEHRQLTAKFAALEFKSPNGDAERGRTVFEGLVDEYPKWSGGWDNWVDLEKSRTTHATTEEERVDAKDKVRALYQRIVGSKMKPRRAMFIFKSWDQFEQQQGDQQGQEKARKAAEDWTTKAREAKDE</sequence>
<feature type="compositionally biased region" description="Polar residues" evidence="10">
    <location>
        <begin position="37"/>
        <end position="51"/>
    </location>
</feature>
<evidence type="ECO:0000256" key="9">
    <source>
        <dbReference type="ARBA" id="ARBA00076674"/>
    </source>
</evidence>
<dbReference type="Gene3D" id="2.40.50.140">
    <property type="entry name" value="Nucleic acid-binding proteins"/>
    <property type="match status" value="10"/>
</dbReference>
<evidence type="ECO:0000256" key="7">
    <source>
        <dbReference type="ARBA" id="ARBA00055575"/>
    </source>
</evidence>
<evidence type="ECO:0000256" key="3">
    <source>
        <dbReference type="ARBA" id="ARBA00022552"/>
    </source>
</evidence>
<feature type="domain" description="S1 motif" evidence="11">
    <location>
        <begin position="453"/>
        <end position="532"/>
    </location>
</feature>
<feature type="domain" description="S1 motif" evidence="11">
    <location>
        <begin position="246"/>
        <end position="315"/>
    </location>
</feature>
<dbReference type="InterPro" id="IPR048059">
    <property type="entry name" value="Rrp5_S1_rpt_hs1_sc1"/>
</dbReference>
<feature type="region of interest" description="Disordered" evidence="10">
    <location>
        <begin position="1"/>
        <end position="124"/>
    </location>
</feature>
<feature type="domain" description="S1 motif" evidence="11">
    <location>
        <begin position="934"/>
        <end position="1010"/>
    </location>
</feature>
<dbReference type="PANTHER" id="PTHR23270">
    <property type="entry name" value="PROGRAMMED CELL DEATH PROTEIN 11 PRE-RRNA PROCESSING PROTEIN RRP5"/>
    <property type="match status" value="1"/>
</dbReference>
<dbReference type="GO" id="GO:0006364">
    <property type="term" value="P:rRNA processing"/>
    <property type="evidence" value="ECO:0007669"/>
    <property type="project" value="UniProtKB-KW"/>
</dbReference>
<comment type="function">
    <text evidence="7">Involved in the biogenesis of rRNA. Required for the formation of 18S and 5.8S rRNA.</text>
</comment>
<dbReference type="InterPro" id="IPR011990">
    <property type="entry name" value="TPR-like_helical_dom_sf"/>
</dbReference>
<organism evidence="12 13">
    <name type="scientific">Polychaeton citri CBS 116435</name>
    <dbReference type="NCBI Taxonomy" id="1314669"/>
    <lineage>
        <taxon>Eukaryota</taxon>
        <taxon>Fungi</taxon>
        <taxon>Dikarya</taxon>
        <taxon>Ascomycota</taxon>
        <taxon>Pezizomycotina</taxon>
        <taxon>Dothideomycetes</taxon>
        <taxon>Dothideomycetidae</taxon>
        <taxon>Capnodiales</taxon>
        <taxon>Capnodiaceae</taxon>
        <taxon>Polychaeton</taxon>
    </lineage>
</organism>
<keyword evidence="3" id="KW-0698">rRNA processing</keyword>
<reference evidence="12" key="1">
    <citation type="journal article" date="2020" name="Stud. Mycol.">
        <title>101 Dothideomycetes genomes: a test case for predicting lifestyles and emergence of pathogens.</title>
        <authorList>
            <person name="Haridas S."/>
            <person name="Albert R."/>
            <person name="Binder M."/>
            <person name="Bloem J."/>
            <person name="Labutti K."/>
            <person name="Salamov A."/>
            <person name="Andreopoulos B."/>
            <person name="Baker S."/>
            <person name="Barry K."/>
            <person name="Bills G."/>
            <person name="Bluhm B."/>
            <person name="Cannon C."/>
            <person name="Castanera R."/>
            <person name="Culley D."/>
            <person name="Daum C."/>
            <person name="Ezra D."/>
            <person name="Gonzalez J."/>
            <person name="Henrissat B."/>
            <person name="Kuo A."/>
            <person name="Liang C."/>
            <person name="Lipzen A."/>
            <person name="Lutzoni F."/>
            <person name="Magnuson J."/>
            <person name="Mondo S."/>
            <person name="Nolan M."/>
            <person name="Ohm R."/>
            <person name="Pangilinan J."/>
            <person name="Park H.-J."/>
            <person name="Ramirez L."/>
            <person name="Alfaro M."/>
            <person name="Sun H."/>
            <person name="Tritt A."/>
            <person name="Yoshinaga Y."/>
            <person name="Zwiers L.-H."/>
            <person name="Turgeon B."/>
            <person name="Goodwin S."/>
            <person name="Spatafora J."/>
            <person name="Crous P."/>
            <person name="Grigoriev I."/>
        </authorList>
    </citation>
    <scope>NUCLEOTIDE SEQUENCE</scope>
    <source>
        <strain evidence="12">CBS 116435</strain>
    </source>
</reference>
<evidence type="ECO:0000256" key="8">
    <source>
        <dbReference type="ARBA" id="ARBA00073619"/>
    </source>
</evidence>
<feature type="compositionally biased region" description="Acidic residues" evidence="10">
    <location>
        <begin position="1391"/>
        <end position="1404"/>
    </location>
</feature>
<feature type="compositionally biased region" description="Basic and acidic residues" evidence="10">
    <location>
        <begin position="1776"/>
        <end position="1797"/>
    </location>
</feature>
<evidence type="ECO:0000259" key="11">
    <source>
        <dbReference type="PROSITE" id="PS50126"/>
    </source>
</evidence>
<dbReference type="InterPro" id="IPR012340">
    <property type="entry name" value="NA-bd_OB-fold"/>
</dbReference>
<evidence type="ECO:0000256" key="10">
    <source>
        <dbReference type="SAM" id="MobiDB-lite"/>
    </source>
</evidence>
<dbReference type="PANTHER" id="PTHR23270:SF10">
    <property type="entry name" value="PROTEIN RRP5 HOMOLOG"/>
    <property type="match status" value="1"/>
</dbReference>
<dbReference type="FunFam" id="2.40.50.140:FF:000159">
    <property type="entry name" value="rRNA biogenesis protein rrp5"/>
    <property type="match status" value="1"/>
</dbReference>
<proteinExistence type="predicted"/>
<evidence type="ECO:0000256" key="4">
    <source>
        <dbReference type="ARBA" id="ARBA00022553"/>
    </source>
</evidence>
<dbReference type="SUPFAM" id="SSF50249">
    <property type="entry name" value="Nucleic acid-binding proteins"/>
    <property type="match status" value="11"/>
</dbReference>
<feature type="domain" description="S1 motif" evidence="11">
    <location>
        <begin position="549"/>
        <end position="621"/>
    </location>
</feature>
<dbReference type="FunFam" id="2.40.50.140:FF:000279">
    <property type="entry name" value="rRNA biogenesis protein rrp5"/>
    <property type="match status" value="1"/>
</dbReference>
<keyword evidence="5" id="KW-0677">Repeat</keyword>
<accession>A0A9P4QAK4</accession>
<dbReference type="Gene3D" id="1.25.40.10">
    <property type="entry name" value="Tetratricopeptide repeat domain"/>
    <property type="match status" value="2"/>
</dbReference>